<dbReference type="RefSeq" id="WP_192818818.1">
    <property type="nucleotide sequence ID" value="NZ_CP062310.1"/>
</dbReference>
<organism evidence="2 3">
    <name type="scientific">Infirmifilum lucidum</name>
    <dbReference type="NCBI Taxonomy" id="2776706"/>
    <lineage>
        <taxon>Archaea</taxon>
        <taxon>Thermoproteota</taxon>
        <taxon>Thermoprotei</taxon>
        <taxon>Thermofilales</taxon>
        <taxon>Thermofilaceae</taxon>
        <taxon>Infirmifilum</taxon>
    </lineage>
</organism>
<protein>
    <submittedName>
        <fullName evidence="2">Uncharacterized protein</fullName>
    </submittedName>
</protein>
<evidence type="ECO:0000313" key="2">
    <source>
        <dbReference type="EMBL" id="QOJ78846.1"/>
    </source>
</evidence>
<feature type="transmembrane region" description="Helical" evidence="1">
    <location>
        <begin position="6"/>
        <end position="23"/>
    </location>
</feature>
<dbReference type="InParanoid" id="A0A7L9FIX3"/>
<dbReference type="GeneID" id="59150009"/>
<gene>
    <name evidence="2" type="ORF">IG193_08895</name>
</gene>
<keyword evidence="1" id="KW-1133">Transmembrane helix</keyword>
<feature type="transmembrane region" description="Helical" evidence="1">
    <location>
        <begin position="149"/>
        <end position="174"/>
    </location>
</feature>
<keyword evidence="1" id="KW-0472">Membrane</keyword>
<keyword evidence="1" id="KW-0812">Transmembrane</keyword>
<reference evidence="2 3" key="1">
    <citation type="submission" date="2020-10" db="EMBL/GenBank/DDBJ databases">
        <title>Thermofilum lucidum 3507LT sp. nov. a novel member of Thermofilaceae family isolated from Chile hot spring, and proposal of description order Thermofilales.</title>
        <authorList>
            <person name="Zayulina K.S."/>
            <person name="Elcheninov A.G."/>
            <person name="Toshchakov S.V."/>
            <person name="Kublanov I.V."/>
        </authorList>
    </citation>
    <scope>NUCLEOTIDE SEQUENCE [LARGE SCALE GENOMIC DNA]</scope>
    <source>
        <strain evidence="2 3">3507LT</strain>
    </source>
</reference>
<evidence type="ECO:0000256" key="1">
    <source>
        <dbReference type="SAM" id="Phobius"/>
    </source>
</evidence>
<dbReference type="AlphaFoldDB" id="A0A7L9FIX3"/>
<keyword evidence="3" id="KW-1185">Reference proteome</keyword>
<sequence length="177" mass="19270">MAGRLIAANVALLTLLFVILSFIHDIYYPEAPRGASTASHGATPINGSLEIEDVEYALLQVNDTYQAHFLLQDCSAERAVVNFTAVHVLTGEEYAAAYVVRGNAWSTPVFRAGRSGVYRLQARVALEGVSGGPCDVTVRHLTNQSRREAYLGSYVQLALLIASTILVVDSYALLRRK</sequence>
<dbReference type="KEGG" id="thel:IG193_08895"/>
<dbReference type="EMBL" id="CP062310">
    <property type="protein sequence ID" value="QOJ78846.1"/>
    <property type="molecule type" value="Genomic_DNA"/>
</dbReference>
<proteinExistence type="predicted"/>
<accession>A0A7L9FIX3</accession>
<evidence type="ECO:0000313" key="3">
    <source>
        <dbReference type="Proteomes" id="UP000594121"/>
    </source>
</evidence>
<dbReference type="Proteomes" id="UP000594121">
    <property type="component" value="Chromosome"/>
</dbReference>
<name>A0A7L9FIX3_9CREN</name>